<gene>
    <name evidence="1" type="ORF">AVDCRST_MAG92-4468</name>
</gene>
<protein>
    <submittedName>
        <fullName evidence="1">Uncharacterized protein</fullName>
    </submittedName>
</protein>
<dbReference type="AlphaFoldDB" id="A0A6J4K0L8"/>
<proteinExistence type="predicted"/>
<accession>A0A6J4K0L8</accession>
<sequence length="48" mass="5306">MLVIASSQLTPQKPIKAFVSCEIISGQLLVVFRLFQLTADNSQQNNLT</sequence>
<evidence type="ECO:0000313" key="1">
    <source>
        <dbReference type="EMBL" id="CAA9292576.1"/>
    </source>
</evidence>
<name>A0A6J4K0L8_9CYAN</name>
<reference evidence="1" key="1">
    <citation type="submission" date="2020-02" db="EMBL/GenBank/DDBJ databases">
        <authorList>
            <person name="Meier V. D."/>
        </authorList>
    </citation>
    <scope>NUCLEOTIDE SEQUENCE</scope>
    <source>
        <strain evidence="1">AVDCRST_MAG92</strain>
    </source>
</reference>
<organism evidence="1">
    <name type="scientific">uncultured Coleofasciculus sp</name>
    <dbReference type="NCBI Taxonomy" id="1267456"/>
    <lineage>
        <taxon>Bacteria</taxon>
        <taxon>Bacillati</taxon>
        <taxon>Cyanobacteriota</taxon>
        <taxon>Cyanophyceae</taxon>
        <taxon>Coleofasciculales</taxon>
        <taxon>Coleofasciculaceae</taxon>
        <taxon>Coleofasciculus</taxon>
        <taxon>environmental samples</taxon>
    </lineage>
</organism>
<dbReference type="EMBL" id="CADCTM010000777">
    <property type="protein sequence ID" value="CAA9292576.1"/>
    <property type="molecule type" value="Genomic_DNA"/>
</dbReference>